<comment type="subcellular location">
    <subcellularLocation>
        <location evidence="3">Cytoplasm</location>
    </subcellularLocation>
</comment>
<dbReference type="Proteomes" id="UP000824094">
    <property type="component" value="Unassembled WGS sequence"/>
</dbReference>
<dbReference type="FunFam" id="2.30.33.40:FF:000001">
    <property type="entry name" value="10 kDa chaperonin"/>
    <property type="match status" value="1"/>
</dbReference>
<keyword evidence="2 3" id="KW-0143">Chaperone</keyword>
<sequence length="95" mass="10381">MKLIPLFDRVVVQHIEAHETTASGIILPGSAQEKPQMATVISVGEGGVIDGKEVKMIVHPGDMVLYSKYAGSEFKIDGEEYIVIRQSDILAKVEK</sequence>
<dbReference type="HAMAP" id="MF_00580">
    <property type="entry name" value="CH10"/>
    <property type="match status" value="1"/>
</dbReference>
<dbReference type="GO" id="GO:0005737">
    <property type="term" value="C:cytoplasm"/>
    <property type="evidence" value="ECO:0007669"/>
    <property type="project" value="UniProtKB-SubCell"/>
</dbReference>
<gene>
    <name evidence="3" type="primary">groES</name>
    <name evidence="3" type="synonym">groS</name>
    <name evidence="5" type="ORF">IAB05_05575</name>
</gene>
<dbReference type="NCBIfam" id="NF001533">
    <property type="entry name" value="PRK00364.2-4"/>
    <property type="match status" value="1"/>
</dbReference>
<comment type="subunit">
    <text evidence="3">Heptamer of 7 subunits arranged in a ring. Interacts with the chaperonin GroEL.</text>
</comment>
<dbReference type="NCBIfam" id="NF001531">
    <property type="entry name" value="PRK00364.2-2"/>
    <property type="match status" value="1"/>
</dbReference>
<evidence type="ECO:0000256" key="1">
    <source>
        <dbReference type="ARBA" id="ARBA00006975"/>
    </source>
</evidence>
<comment type="function">
    <text evidence="3 4">Together with the chaperonin GroEL, plays an essential role in assisting protein folding. The GroEL-GroES system forms a nano-cage that allows encapsulation of the non-native substrate proteins and provides a physical environment optimized to promote and accelerate protein folding. GroES binds to the apical surface of the GroEL ring, thereby capping the opening of the GroEL channel.</text>
</comment>
<dbReference type="Gene3D" id="2.30.33.40">
    <property type="entry name" value="GroES chaperonin"/>
    <property type="match status" value="1"/>
</dbReference>
<dbReference type="SUPFAM" id="SSF50129">
    <property type="entry name" value="GroES-like"/>
    <property type="match status" value="1"/>
</dbReference>
<dbReference type="GO" id="GO:0051082">
    <property type="term" value="F:unfolded protein binding"/>
    <property type="evidence" value="ECO:0007669"/>
    <property type="project" value="TreeGrafter"/>
</dbReference>
<organism evidence="5 6">
    <name type="scientific">Candidatus Stercoripulliclostridium merdigallinarum</name>
    <dbReference type="NCBI Taxonomy" id="2840951"/>
    <lineage>
        <taxon>Bacteria</taxon>
        <taxon>Bacillati</taxon>
        <taxon>Bacillota</taxon>
        <taxon>Clostridia</taxon>
        <taxon>Eubacteriales</taxon>
        <taxon>Candidatus Stercoripulliclostridium</taxon>
    </lineage>
</organism>
<dbReference type="GO" id="GO:0051087">
    <property type="term" value="F:protein-folding chaperone binding"/>
    <property type="evidence" value="ECO:0007669"/>
    <property type="project" value="TreeGrafter"/>
</dbReference>
<dbReference type="PROSITE" id="PS00681">
    <property type="entry name" value="CHAPERONINS_CPN10"/>
    <property type="match status" value="1"/>
</dbReference>
<dbReference type="Pfam" id="PF00166">
    <property type="entry name" value="Cpn10"/>
    <property type="match status" value="1"/>
</dbReference>
<evidence type="ECO:0000313" key="5">
    <source>
        <dbReference type="EMBL" id="HIU60843.1"/>
    </source>
</evidence>
<dbReference type="GO" id="GO:0046872">
    <property type="term" value="F:metal ion binding"/>
    <property type="evidence" value="ECO:0007669"/>
    <property type="project" value="TreeGrafter"/>
</dbReference>
<accession>A0A9D1MIV2</accession>
<dbReference type="EMBL" id="DVNF01000162">
    <property type="protein sequence ID" value="HIU60843.1"/>
    <property type="molecule type" value="Genomic_DNA"/>
</dbReference>
<dbReference type="InterPro" id="IPR037124">
    <property type="entry name" value="Chaperonin_GroES_sf"/>
</dbReference>
<name>A0A9D1MIV2_9FIRM</name>
<dbReference type="GO" id="GO:0044183">
    <property type="term" value="F:protein folding chaperone"/>
    <property type="evidence" value="ECO:0007669"/>
    <property type="project" value="InterPro"/>
</dbReference>
<evidence type="ECO:0000313" key="6">
    <source>
        <dbReference type="Proteomes" id="UP000824094"/>
    </source>
</evidence>
<comment type="similarity">
    <text evidence="1 3 4">Belongs to the GroES chaperonin family.</text>
</comment>
<proteinExistence type="inferred from homology"/>
<reference evidence="5" key="1">
    <citation type="submission" date="2020-10" db="EMBL/GenBank/DDBJ databases">
        <authorList>
            <person name="Gilroy R."/>
        </authorList>
    </citation>
    <scope>NUCLEOTIDE SEQUENCE</scope>
    <source>
        <strain evidence="5">18911</strain>
    </source>
</reference>
<evidence type="ECO:0000256" key="4">
    <source>
        <dbReference type="RuleBase" id="RU000535"/>
    </source>
</evidence>
<dbReference type="InterPro" id="IPR011032">
    <property type="entry name" value="GroES-like_sf"/>
</dbReference>
<reference evidence="5" key="2">
    <citation type="journal article" date="2021" name="PeerJ">
        <title>Extensive microbial diversity within the chicken gut microbiome revealed by metagenomics and culture.</title>
        <authorList>
            <person name="Gilroy R."/>
            <person name="Ravi A."/>
            <person name="Getino M."/>
            <person name="Pursley I."/>
            <person name="Horton D.L."/>
            <person name="Alikhan N.F."/>
            <person name="Baker D."/>
            <person name="Gharbi K."/>
            <person name="Hall N."/>
            <person name="Watson M."/>
            <person name="Adriaenssens E.M."/>
            <person name="Foster-Nyarko E."/>
            <person name="Jarju S."/>
            <person name="Secka A."/>
            <person name="Antonio M."/>
            <person name="Oren A."/>
            <person name="Chaudhuri R.R."/>
            <person name="La Ragione R."/>
            <person name="Hildebrand F."/>
            <person name="Pallen M.J."/>
        </authorList>
    </citation>
    <scope>NUCLEOTIDE SEQUENCE</scope>
    <source>
        <strain evidence="5">18911</strain>
    </source>
</reference>
<dbReference type="PANTHER" id="PTHR10772">
    <property type="entry name" value="10 KDA HEAT SHOCK PROTEIN"/>
    <property type="match status" value="1"/>
</dbReference>
<dbReference type="SMART" id="SM00883">
    <property type="entry name" value="Cpn10"/>
    <property type="match status" value="1"/>
</dbReference>
<dbReference type="AlphaFoldDB" id="A0A9D1MIV2"/>
<protein>
    <recommendedName>
        <fullName evidence="3">Co-chaperonin GroES</fullName>
    </recommendedName>
    <alternativeName>
        <fullName evidence="3">10 kDa chaperonin</fullName>
    </alternativeName>
    <alternativeName>
        <fullName evidence="3">Chaperonin-10</fullName>
        <shortName evidence="3">Cpn10</shortName>
    </alternativeName>
</protein>
<dbReference type="InterPro" id="IPR020818">
    <property type="entry name" value="Chaperonin_GroES"/>
</dbReference>
<keyword evidence="3" id="KW-0963">Cytoplasm</keyword>
<dbReference type="GO" id="GO:0005524">
    <property type="term" value="F:ATP binding"/>
    <property type="evidence" value="ECO:0007669"/>
    <property type="project" value="InterPro"/>
</dbReference>
<dbReference type="PANTHER" id="PTHR10772:SF58">
    <property type="entry name" value="CO-CHAPERONIN GROES"/>
    <property type="match status" value="1"/>
</dbReference>
<dbReference type="CDD" id="cd00320">
    <property type="entry name" value="cpn10"/>
    <property type="match status" value="1"/>
</dbReference>
<dbReference type="PRINTS" id="PR00297">
    <property type="entry name" value="CHAPERONIN10"/>
</dbReference>
<comment type="caution">
    <text evidence="5">The sequence shown here is derived from an EMBL/GenBank/DDBJ whole genome shotgun (WGS) entry which is preliminary data.</text>
</comment>
<evidence type="ECO:0000256" key="3">
    <source>
        <dbReference type="HAMAP-Rule" id="MF_00580"/>
    </source>
</evidence>
<evidence type="ECO:0000256" key="2">
    <source>
        <dbReference type="ARBA" id="ARBA00023186"/>
    </source>
</evidence>
<dbReference type="InterPro" id="IPR018369">
    <property type="entry name" value="Chaprnonin_Cpn10_CS"/>
</dbReference>